<keyword evidence="4 6" id="KW-1133">Transmembrane helix</keyword>
<evidence type="ECO:0000256" key="6">
    <source>
        <dbReference type="SAM" id="Phobius"/>
    </source>
</evidence>
<dbReference type="InParanoid" id="D7DRX9"/>
<keyword evidence="8" id="KW-1185">Reference proteome</keyword>
<feature type="transmembrane region" description="Helical" evidence="6">
    <location>
        <begin position="12"/>
        <end position="32"/>
    </location>
</feature>
<evidence type="ECO:0000256" key="3">
    <source>
        <dbReference type="ARBA" id="ARBA00022692"/>
    </source>
</evidence>
<dbReference type="STRING" id="456320.Mvol_0229"/>
<dbReference type="EMBL" id="CP002057">
    <property type="protein sequence ID" value="ADI35889.1"/>
    <property type="molecule type" value="Genomic_DNA"/>
</dbReference>
<feature type="transmembrane region" description="Helical" evidence="6">
    <location>
        <begin position="132"/>
        <end position="154"/>
    </location>
</feature>
<dbReference type="CDD" id="cd13128">
    <property type="entry name" value="MATE_Wzx_like"/>
    <property type="match status" value="1"/>
</dbReference>
<keyword evidence="5 6" id="KW-0472">Membrane</keyword>
<gene>
    <name evidence="7" type="ordered locus">Mvol_0229</name>
</gene>
<feature type="transmembrane region" description="Helical" evidence="6">
    <location>
        <begin position="386"/>
        <end position="402"/>
    </location>
</feature>
<evidence type="ECO:0000256" key="5">
    <source>
        <dbReference type="ARBA" id="ARBA00023136"/>
    </source>
</evidence>
<feature type="transmembrane region" description="Helical" evidence="6">
    <location>
        <begin position="86"/>
        <end position="112"/>
    </location>
</feature>
<evidence type="ECO:0000313" key="8">
    <source>
        <dbReference type="Proteomes" id="UP000007722"/>
    </source>
</evidence>
<sequence>MSYKQKAVRGIGWNFLLLVLAGPIGYGVRMLYANYLPKTEVGLFYAILDLLSILAVFRGLGVDVALTRYIPKFKAEGDYKSIKSSVNFSFIFQISFTLIMVAILLALSPYIVNNYLNSAGQYTNHLLVASDAFMIMVVVYFIFEGILAVLYNILRGFQNQKYLATITPFKISFIFAISLILIFLGINNAFVPVLAYSIVPVIAVIMYGFIVFKKVYPDYFKIKSKISKDLIVKIFRQGIPATLTNSTSVLMSYIDGVFLTIFTGLIAVAEYRNVATPTITLLNVGVGAISIVLLPLVSELWTLGKVKELNYGITNIFKYMMALTLPLIICLIYYTPEFINVFFNSSYLPVSNAVRILMISAIFSSLNVISSDILVGVGKPQIATKFLYFGAMVNVILNILLIPQFGSLGAAITTLISYFAIQMLMGRYIKKNMNLQIKYKETFKLLVVGLFSLIPVVILSNFAMSDLYRLIIGSASYSILYVLLIFGLKIIDIEEIVSIVKK</sequence>
<feature type="transmembrane region" description="Helical" evidence="6">
    <location>
        <begin position="445"/>
        <end position="464"/>
    </location>
</feature>
<dbReference type="KEGG" id="mvo:Mvol_0229"/>
<evidence type="ECO:0000256" key="4">
    <source>
        <dbReference type="ARBA" id="ARBA00022989"/>
    </source>
</evidence>
<dbReference type="OrthoDB" id="19148at2157"/>
<feature type="transmembrane region" description="Helical" evidence="6">
    <location>
        <begin position="166"/>
        <end position="187"/>
    </location>
</feature>
<proteinExistence type="predicted"/>
<dbReference type="InterPro" id="IPR002797">
    <property type="entry name" value="Polysacc_synth"/>
</dbReference>
<dbReference type="PANTHER" id="PTHR30250">
    <property type="entry name" value="PST FAMILY PREDICTED COLANIC ACID TRANSPORTER"/>
    <property type="match status" value="1"/>
</dbReference>
<comment type="subcellular location">
    <subcellularLocation>
        <location evidence="1">Cell membrane</location>
        <topology evidence="1">Multi-pass membrane protein</topology>
    </subcellularLocation>
</comment>
<name>D7DRX9_METV3</name>
<dbReference type="GO" id="GO:0005886">
    <property type="term" value="C:plasma membrane"/>
    <property type="evidence" value="ECO:0007669"/>
    <property type="project" value="UniProtKB-SubCell"/>
</dbReference>
<dbReference type="PANTHER" id="PTHR30250:SF27">
    <property type="entry name" value="POLYSACCHARIDE BIOSYNTHESIS PROTEIN"/>
    <property type="match status" value="1"/>
</dbReference>
<dbReference type="eggNOG" id="arCOG02209">
    <property type="taxonomic scope" value="Archaea"/>
</dbReference>
<dbReference type="InterPro" id="IPR050833">
    <property type="entry name" value="Poly_Biosynth_Transport"/>
</dbReference>
<feature type="transmembrane region" description="Helical" evidence="6">
    <location>
        <begin position="354"/>
        <end position="374"/>
    </location>
</feature>
<keyword evidence="3 6" id="KW-0812">Transmembrane</keyword>
<dbReference type="Proteomes" id="UP000007722">
    <property type="component" value="Chromosome"/>
</dbReference>
<feature type="transmembrane region" description="Helical" evidence="6">
    <location>
        <begin position="316"/>
        <end position="334"/>
    </location>
</feature>
<dbReference type="AlphaFoldDB" id="D7DRX9"/>
<feature type="transmembrane region" description="Helical" evidence="6">
    <location>
        <begin position="281"/>
        <end position="304"/>
    </location>
</feature>
<feature type="transmembrane region" description="Helical" evidence="6">
    <location>
        <begin position="193"/>
        <end position="212"/>
    </location>
</feature>
<dbReference type="HOGENOM" id="CLU_022017_5_1_2"/>
<evidence type="ECO:0000313" key="7">
    <source>
        <dbReference type="EMBL" id="ADI35889.1"/>
    </source>
</evidence>
<organism evidence="7 8">
    <name type="scientific">Methanococcus voltae (strain ATCC BAA-1334 / A3)</name>
    <dbReference type="NCBI Taxonomy" id="456320"/>
    <lineage>
        <taxon>Archaea</taxon>
        <taxon>Methanobacteriati</taxon>
        <taxon>Methanobacteriota</taxon>
        <taxon>Methanomada group</taxon>
        <taxon>Methanococci</taxon>
        <taxon>Methanococcales</taxon>
        <taxon>Methanococcaceae</taxon>
        <taxon>Methanococcus</taxon>
    </lineage>
</organism>
<feature type="transmembrane region" description="Helical" evidence="6">
    <location>
        <begin position="470"/>
        <end position="491"/>
    </location>
</feature>
<reference evidence="7 8" key="1">
    <citation type="submission" date="2010-05" db="EMBL/GenBank/DDBJ databases">
        <title>Complete sequence of Methanococcus voltae A3.</title>
        <authorList>
            <consortium name="US DOE Joint Genome Institute"/>
            <person name="Lucas S."/>
            <person name="Copeland A."/>
            <person name="Lapidus A."/>
            <person name="Cheng J.-F."/>
            <person name="Bruce D."/>
            <person name="Goodwin L."/>
            <person name="Pitluck S."/>
            <person name="Lowry S."/>
            <person name="Clum A."/>
            <person name="Land M."/>
            <person name="Hauser L."/>
            <person name="Kyrpides N."/>
            <person name="Mikhailova N."/>
            <person name="Whitman W.B."/>
            <person name="Woyke T."/>
        </authorList>
    </citation>
    <scope>NUCLEOTIDE SEQUENCE [LARGE SCALE GENOMIC DNA]</scope>
    <source>
        <strain evidence="8">ATCC BAA-1334 / A3</strain>
    </source>
</reference>
<evidence type="ECO:0000256" key="2">
    <source>
        <dbReference type="ARBA" id="ARBA00022475"/>
    </source>
</evidence>
<protein>
    <submittedName>
        <fullName evidence="7">Polysaccharide biosynthesis protein</fullName>
    </submittedName>
</protein>
<keyword evidence="2" id="KW-1003">Cell membrane</keyword>
<accession>D7DRX9</accession>
<feature type="transmembrane region" description="Helical" evidence="6">
    <location>
        <begin position="250"/>
        <end position="269"/>
    </location>
</feature>
<dbReference type="Pfam" id="PF01943">
    <property type="entry name" value="Polysacc_synt"/>
    <property type="match status" value="1"/>
</dbReference>
<feature type="transmembrane region" description="Helical" evidence="6">
    <location>
        <begin position="408"/>
        <end position="425"/>
    </location>
</feature>
<evidence type="ECO:0000256" key="1">
    <source>
        <dbReference type="ARBA" id="ARBA00004651"/>
    </source>
</evidence>
<feature type="transmembrane region" description="Helical" evidence="6">
    <location>
        <begin position="44"/>
        <end position="66"/>
    </location>
</feature>